<dbReference type="Proteomes" id="UP001175000">
    <property type="component" value="Unassembled WGS sequence"/>
</dbReference>
<evidence type="ECO:0000256" key="1">
    <source>
        <dbReference type="SAM" id="Coils"/>
    </source>
</evidence>
<dbReference type="AlphaFoldDB" id="A0AA40CBH2"/>
<name>A0AA40CBH2_9PEZI</name>
<reference evidence="2" key="1">
    <citation type="submission" date="2023-06" db="EMBL/GenBank/DDBJ databases">
        <title>Genome-scale phylogeny and comparative genomics of the fungal order Sordariales.</title>
        <authorList>
            <consortium name="Lawrence Berkeley National Laboratory"/>
            <person name="Hensen N."/>
            <person name="Bonometti L."/>
            <person name="Westerberg I."/>
            <person name="Brannstrom I.O."/>
            <person name="Guillou S."/>
            <person name="Cros-Aarteil S."/>
            <person name="Calhoun S."/>
            <person name="Haridas S."/>
            <person name="Kuo A."/>
            <person name="Mondo S."/>
            <person name="Pangilinan J."/>
            <person name="Riley R."/>
            <person name="Labutti K."/>
            <person name="Andreopoulos B."/>
            <person name="Lipzen A."/>
            <person name="Chen C."/>
            <person name="Yanf M."/>
            <person name="Daum C."/>
            <person name="Ng V."/>
            <person name="Clum A."/>
            <person name="Steindorff A."/>
            <person name="Ohm R."/>
            <person name="Martin F."/>
            <person name="Silar P."/>
            <person name="Natvig D."/>
            <person name="Lalanne C."/>
            <person name="Gautier V."/>
            <person name="Ament-Velasquez S.L."/>
            <person name="Kruys A."/>
            <person name="Hutchinson M.I."/>
            <person name="Powell A.J."/>
            <person name="Barry K."/>
            <person name="Miller A.N."/>
            <person name="Grigoriev I.V."/>
            <person name="Debuchy R."/>
            <person name="Gladieux P."/>
            <person name="Thoren M.H."/>
            <person name="Johannesson H."/>
        </authorList>
    </citation>
    <scope>NUCLEOTIDE SEQUENCE</scope>
    <source>
        <strain evidence="2">CBS 606.72</strain>
    </source>
</reference>
<comment type="caution">
    <text evidence="2">The sequence shown here is derived from an EMBL/GenBank/DDBJ whole genome shotgun (WGS) entry which is preliminary data.</text>
</comment>
<accession>A0AA40CBH2</accession>
<organism evidence="2 3">
    <name type="scientific">Immersiella caudata</name>
    <dbReference type="NCBI Taxonomy" id="314043"/>
    <lineage>
        <taxon>Eukaryota</taxon>
        <taxon>Fungi</taxon>
        <taxon>Dikarya</taxon>
        <taxon>Ascomycota</taxon>
        <taxon>Pezizomycotina</taxon>
        <taxon>Sordariomycetes</taxon>
        <taxon>Sordariomycetidae</taxon>
        <taxon>Sordariales</taxon>
        <taxon>Lasiosphaeriaceae</taxon>
        <taxon>Immersiella</taxon>
    </lineage>
</organism>
<sequence length="152" mass="17239">MVTLKLFIGVSNAIDARKAAQDSDSDGYQGRLEEAEAARIRLRKAREDRDKKRKALATAYRRSLFTIQDRVQKSITKYQDLHTAMHTSRLERLKKAVDRRDEILEAISGKLADLQQLMLNHGTQLRALYDGRRADVAALLEEPASQVKDDGC</sequence>
<evidence type="ECO:0000313" key="2">
    <source>
        <dbReference type="EMBL" id="KAK0632302.1"/>
    </source>
</evidence>
<protein>
    <submittedName>
        <fullName evidence="2">Uncharacterized protein</fullName>
    </submittedName>
</protein>
<keyword evidence="1" id="KW-0175">Coiled coil</keyword>
<dbReference type="EMBL" id="JAULSU010000001">
    <property type="protein sequence ID" value="KAK0632302.1"/>
    <property type="molecule type" value="Genomic_DNA"/>
</dbReference>
<gene>
    <name evidence="2" type="ORF">B0T14DRAFT_29344</name>
</gene>
<proteinExistence type="predicted"/>
<evidence type="ECO:0000313" key="3">
    <source>
        <dbReference type="Proteomes" id="UP001175000"/>
    </source>
</evidence>
<feature type="coiled-coil region" evidence="1">
    <location>
        <begin position="35"/>
        <end position="62"/>
    </location>
</feature>
<keyword evidence="3" id="KW-1185">Reference proteome</keyword>